<gene>
    <name evidence="4" type="ORF">DS031_00150</name>
</gene>
<dbReference type="Gene3D" id="1.25.40.10">
    <property type="entry name" value="Tetratricopeptide repeat domain"/>
    <property type="match status" value="2"/>
</dbReference>
<reference evidence="4 5" key="1">
    <citation type="submission" date="2018-07" db="EMBL/GenBank/DDBJ databases">
        <title>Lottiidibacillus patelloidae gen. nov., sp. nov., isolated from the intestinal tract of a marine limpet and the reclassification of B. taeanensis BH030017T, B. algicola KMM 3737T and B. hwajinpoensis SW-72T as genus Lottiidibacillus.</title>
        <authorList>
            <person name="Liu R."/>
            <person name="Huang Z."/>
        </authorList>
    </citation>
    <scope>NUCLEOTIDE SEQUENCE [LARGE SCALE GENOMIC DNA]</scope>
    <source>
        <strain evidence="4 5">BH030017</strain>
    </source>
</reference>
<evidence type="ECO:0000256" key="2">
    <source>
        <dbReference type="ARBA" id="ARBA00022803"/>
    </source>
</evidence>
<name>A0A366Y461_9BACI</name>
<dbReference type="InterPro" id="IPR011990">
    <property type="entry name" value="TPR-like_helical_dom_sf"/>
</dbReference>
<keyword evidence="2 3" id="KW-0802">TPR repeat</keyword>
<dbReference type="PANTHER" id="PTHR45586:SF1">
    <property type="entry name" value="LIPOPOLYSACCHARIDE ASSEMBLY PROTEIN B"/>
    <property type="match status" value="1"/>
</dbReference>
<dbReference type="Pfam" id="PF14559">
    <property type="entry name" value="TPR_19"/>
    <property type="match status" value="1"/>
</dbReference>
<dbReference type="AlphaFoldDB" id="A0A366Y461"/>
<feature type="repeat" description="TPR" evidence="3">
    <location>
        <begin position="24"/>
        <end position="57"/>
    </location>
</feature>
<dbReference type="Proteomes" id="UP000253314">
    <property type="component" value="Unassembled WGS sequence"/>
</dbReference>
<dbReference type="InterPro" id="IPR051012">
    <property type="entry name" value="CellSynth/LPSAsmb/PSIAsmb"/>
</dbReference>
<dbReference type="InterPro" id="IPR013105">
    <property type="entry name" value="TPR_2"/>
</dbReference>
<protein>
    <recommendedName>
        <fullName evidence="6">Tetratricopeptide repeat protein</fullName>
    </recommendedName>
</protein>
<comment type="caution">
    <text evidence="4">The sequence shown here is derived from an EMBL/GenBank/DDBJ whole genome shotgun (WGS) entry which is preliminary data.</text>
</comment>
<dbReference type="Pfam" id="PF07719">
    <property type="entry name" value="TPR_2"/>
    <property type="match status" value="1"/>
</dbReference>
<dbReference type="PROSITE" id="PS50005">
    <property type="entry name" value="TPR"/>
    <property type="match status" value="2"/>
</dbReference>
<accession>A0A366Y461</accession>
<organism evidence="4 5">
    <name type="scientific">Bacillus taeanensis</name>
    <dbReference type="NCBI Taxonomy" id="273032"/>
    <lineage>
        <taxon>Bacteria</taxon>
        <taxon>Bacillati</taxon>
        <taxon>Bacillota</taxon>
        <taxon>Bacilli</taxon>
        <taxon>Bacillales</taxon>
        <taxon>Bacillaceae</taxon>
        <taxon>Bacillus</taxon>
    </lineage>
</organism>
<proteinExistence type="predicted"/>
<dbReference type="PANTHER" id="PTHR45586">
    <property type="entry name" value="TPR REPEAT-CONTAINING PROTEIN PA4667"/>
    <property type="match status" value="1"/>
</dbReference>
<dbReference type="SMART" id="SM00028">
    <property type="entry name" value="TPR"/>
    <property type="match status" value="3"/>
</dbReference>
<feature type="repeat" description="TPR" evidence="3">
    <location>
        <begin position="193"/>
        <end position="226"/>
    </location>
</feature>
<dbReference type="EMBL" id="QOCW01000001">
    <property type="protein sequence ID" value="RBW71203.1"/>
    <property type="molecule type" value="Genomic_DNA"/>
</dbReference>
<evidence type="ECO:0000313" key="4">
    <source>
        <dbReference type="EMBL" id="RBW71203.1"/>
    </source>
</evidence>
<evidence type="ECO:0000313" key="5">
    <source>
        <dbReference type="Proteomes" id="UP000253314"/>
    </source>
</evidence>
<evidence type="ECO:0000256" key="3">
    <source>
        <dbReference type="PROSITE-ProRule" id="PRU00339"/>
    </source>
</evidence>
<dbReference type="SUPFAM" id="SSF48452">
    <property type="entry name" value="TPR-like"/>
    <property type="match status" value="2"/>
</dbReference>
<sequence length="540" mass="63047">MEASMKKEKVTNESGQLIPFIQSGDYYFERALSFYKKRDLHKAKKYLQRAVKLEPHEAAYICQLAAVQAELGEYIESNEWFEKIMQEIDPDMSECHFFIANNYAHLGMFDEAEKQANLYLTKDPDGEFAEDLEELLWFIEETFEGEEIESPLVDYEEEIIHQHEQARKRLESGDFYSAISLLEKMTAEHPTFWAAYNNLALAYFYSGQSEEALSVLKEVLTENPGNLHALCNAALFYHFLKMDEKSGILAERLKKVYPTHLEHRYKLASTFGMLGEHEIAYARLTKLKKYGFEWEPSFYHWFAVSAFMTGRKAQAKREWKRLKEIDPHNQIAEECLARLEKGTLHPEHLHEQSATFSQHPYGEQSLEDVRKETEAKVLQLFLLRDSGKAKDYEMLKQFCENREEPLLLKEVAAFTMLEIHPHETVVVKEKANSILYKAKEELPAFIHHAVDIKDKLAKRFSALELEQVMTCIWLKLFGYARLENMPLQNTNAWAAAGEYAWRKQYADPISQKKLAKEYELSPVTISKYVKQLQQIIENEQ</sequence>
<evidence type="ECO:0000256" key="1">
    <source>
        <dbReference type="ARBA" id="ARBA00022737"/>
    </source>
</evidence>
<dbReference type="InterPro" id="IPR019734">
    <property type="entry name" value="TPR_rpt"/>
</dbReference>
<dbReference type="OrthoDB" id="600613at2"/>
<evidence type="ECO:0008006" key="6">
    <source>
        <dbReference type="Google" id="ProtNLM"/>
    </source>
</evidence>
<keyword evidence="1" id="KW-0677">Repeat</keyword>
<keyword evidence="5" id="KW-1185">Reference proteome</keyword>